<dbReference type="GO" id="GO:0046872">
    <property type="term" value="F:metal ion binding"/>
    <property type="evidence" value="ECO:0007669"/>
    <property type="project" value="UniProtKB-KW"/>
</dbReference>
<dbReference type="InterPro" id="IPR035427">
    <property type="entry name" value="Tim10-like_dom_sf"/>
</dbReference>
<keyword evidence="6" id="KW-0653">Protein transport</keyword>
<evidence type="ECO:0000256" key="2">
    <source>
        <dbReference type="ARBA" id="ARBA00006720"/>
    </source>
</evidence>
<keyword evidence="10" id="KW-0143">Chaperone</keyword>
<dbReference type="FunFam" id="1.10.287.810:FF:000001">
    <property type="entry name" value="mitochondrial import inner membrane translocase subunit TIM13"/>
    <property type="match status" value="1"/>
</dbReference>
<keyword evidence="9" id="KW-1015">Disulfide bond</keyword>
<keyword evidence="3" id="KW-0813">Transport</keyword>
<reference evidence="12" key="1">
    <citation type="submission" date="2020-11" db="EMBL/GenBank/DDBJ databases">
        <authorList>
            <person name="Tran Van P."/>
        </authorList>
    </citation>
    <scope>NUCLEOTIDE SEQUENCE</scope>
</reference>
<keyword evidence="8" id="KW-0496">Mitochondrion</keyword>
<evidence type="ECO:0000256" key="10">
    <source>
        <dbReference type="ARBA" id="ARBA00023186"/>
    </source>
</evidence>
<evidence type="ECO:0000256" key="7">
    <source>
        <dbReference type="ARBA" id="ARBA00023010"/>
    </source>
</evidence>
<name>A0A7R9EUV5_9NEOP</name>
<evidence type="ECO:0000313" key="12">
    <source>
        <dbReference type="EMBL" id="CAD7440472.1"/>
    </source>
</evidence>
<dbReference type="SUPFAM" id="SSF144122">
    <property type="entry name" value="Tim10-like"/>
    <property type="match status" value="1"/>
</dbReference>
<keyword evidence="7" id="KW-0811">Translocation</keyword>
<evidence type="ECO:0000256" key="1">
    <source>
        <dbReference type="ARBA" id="ARBA00004173"/>
    </source>
</evidence>
<comment type="subcellular location">
    <subcellularLocation>
        <location evidence="1">Mitochondrion</location>
    </subcellularLocation>
</comment>
<dbReference type="Gene3D" id="1.10.287.810">
    <property type="entry name" value="Mitochondrial import inner membrane translocase subunit tim13 like domains"/>
    <property type="match status" value="1"/>
</dbReference>
<evidence type="ECO:0000256" key="9">
    <source>
        <dbReference type="ARBA" id="ARBA00023157"/>
    </source>
</evidence>
<keyword evidence="4" id="KW-0479">Metal-binding</keyword>
<dbReference type="GO" id="GO:0015031">
    <property type="term" value="P:protein transport"/>
    <property type="evidence" value="ECO:0007669"/>
    <property type="project" value="UniProtKB-KW"/>
</dbReference>
<sequence>MNWTLLTASSSESVARMTADVGTLSGSQKDELMDQVKQQIAVANAQELLTKMTEKCFKKCINKPGTTLDSSEQKCVAMCMDRYMDSWNLVSRAYSSRLQKERQRLSMIALIRPMSGSLCGLAKEGCLPSLPNRGGKLLREDREVPVGRFLLGEWKTIEEKPPPSSPERDLNTNLPVLGSLAHHETSVLANYAPEIFVTKHSMDSPHFIGKSVLDPTSPDHINLRNITHLDGVNTKTFELCVGNTVIFHQSSLP</sequence>
<comment type="similarity">
    <text evidence="2">Belongs to the small Tim family.</text>
</comment>
<proteinExistence type="inferred from homology"/>
<evidence type="ECO:0000256" key="4">
    <source>
        <dbReference type="ARBA" id="ARBA00022723"/>
    </source>
</evidence>
<dbReference type="Pfam" id="PF02953">
    <property type="entry name" value="zf-Tim10_DDP"/>
    <property type="match status" value="1"/>
</dbReference>
<accession>A0A7R9EUV5</accession>
<gene>
    <name evidence="12" type="ORF">TBIB3V08_LOCUS2984</name>
</gene>
<feature type="domain" description="Tim10-like" evidence="11">
    <location>
        <begin position="35"/>
        <end position="95"/>
    </location>
</feature>
<dbReference type="AlphaFoldDB" id="A0A7R9EUV5"/>
<keyword evidence="5" id="KW-0862">Zinc</keyword>
<organism evidence="12">
    <name type="scientific">Timema bartmani</name>
    <dbReference type="NCBI Taxonomy" id="61472"/>
    <lineage>
        <taxon>Eukaryota</taxon>
        <taxon>Metazoa</taxon>
        <taxon>Ecdysozoa</taxon>
        <taxon>Arthropoda</taxon>
        <taxon>Hexapoda</taxon>
        <taxon>Insecta</taxon>
        <taxon>Pterygota</taxon>
        <taxon>Neoptera</taxon>
        <taxon>Polyneoptera</taxon>
        <taxon>Phasmatodea</taxon>
        <taxon>Timematodea</taxon>
        <taxon>Timematoidea</taxon>
        <taxon>Timematidae</taxon>
        <taxon>Timema</taxon>
    </lineage>
</organism>
<dbReference type="InterPro" id="IPR004217">
    <property type="entry name" value="Tim10-like"/>
</dbReference>
<evidence type="ECO:0000256" key="3">
    <source>
        <dbReference type="ARBA" id="ARBA00022448"/>
    </source>
</evidence>
<dbReference type="GO" id="GO:0042719">
    <property type="term" value="C:mitochondrial intermembrane space chaperone complex"/>
    <property type="evidence" value="ECO:0007669"/>
    <property type="project" value="UniProtKB-ARBA"/>
</dbReference>
<protein>
    <recommendedName>
        <fullName evidence="11">Tim10-like domain-containing protein</fullName>
    </recommendedName>
</protein>
<evidence type="ECO:0000256" key="8">
    <source>
        <dbReference type="ARBA" id="ARBA00023128"/>
    </source>
</evidence>
<dbReference type="GO" id="GO:0045039">
    <property type="term" value="P:protein insertion into mitochondrial inner membrane"/>
    <property type="evidence" value="ECO:0007669"/>
    <property type="project" value="UniProtKB-ARBA"/>
</dbReference>
<evidence type="ECO:0000256" key="5">
    <source>
        <dbReference type="ARBA" id="ARBA00022833"/>
    </source>
</evidence>
<dbReference type="EMBL" id="OD564990">
    <property type="protein sequence ID" value="CAD7440472.1"/>
    <property type="molecule type" value="Genomic_DNA"/>
</dbReference>
<evidence type="ECO:0000256" key="6">
    <source>
        <dbReference type="ARBA" id="ARBA00022927"/>
    </source>
</evidence>
<evidence type="ECO:0000259" key="11">
    <source>
        <dbReference type="Pfam" id="PF02953"/>
    </source>
</evidence>